<dbReference type="Pfam" id="PF03777">
    <property type="entry name" value="ChpA-C"/>
    <property type="match status" value="3"/>
</dbReference>
<evidence type="ECO:0000256" key="9">
    <source>
        <dbReference type="SAM" id="SignalP"/>
    </source>
</evidence>
<dbReference type="PROSITE" id="PS51884">
    <property type="entry name" value="CHAPLIN"/>
    <property type="match status" value="3"/>
</dbReference>
<feature type="region of interest" description="Disordered" evidence="8">
    <location>
        <begin position="81"/>
        <end position="104"/>
    </location>
</feature>
<feature type="compositionally biased region" description="Pro residues" evidence="8">
    <location>
        <begin position="210"/>
        <end position="223"/>
    </location>
</feature>
<feature type="domain" description="Chaplin" evidence="10">
    <location>
        <begin position="151"/>
        <end position="191"/>
    </location>
</feature>
<dbReference type="RefSeq" id="WP_369221908.1">
    <property type="nucleotide sequence ID" value="NZ_CP163441.1"/>
</dbReference>
<evidence type="ECO:0000256" key="1">
    <source>
        <dbReference type="ARBA" id="ARBA00004191"/>
    </source>
</evidence>
<evidence type="ECO:0000313" key="11">
    <source>
        <dbReference type="EMBL" id="XDQ42509.1"/>
    </source>
</evidence>
<keyword evidence="6 7" id="KW-0034">Amyloid</keyword>
<keyword evidence="5" id="KW-0130">Cell adhesion</keyword>
<evidence type="ECO:0000256" key="8">
    <source>
        <dbReference type="SAM" id="MobiDB-lite"/>
    </source>
</evidence>
<gene>
    <name evidence="11" type="ORF">AB5J52_09750</name>
</gene>
<protein>
    <submittedName>
        <fullName evidence="11">Chaplin</fullName>
    </submittedName>
</protein>
<evidence type="ECO:0000259" key="10">
    <source>
        <dbReference type="PROSITE" id="PS51884"/>
    </source>
</evidence>
<name>A0AB39QJC6_9ACTN</name>
<feature type="signal peptide" evidence="9">
    <location>
        <begin position="1"/>
        <end position="28"/>
    </location>
</feature>
<dbReference type="GO" id="GO:0007155">
    <property type="term" value="P:cell adhesion"/>
    <property type="evidence" value="ECO:0007669"/>
    <property type="project" value="UniProtKB-KW"/>
</dbReference>
<sequence length="307" mass="28795">MRQGTRKGLMTVAAATGVIAAASGYAHADSGAVGSAARSAGVLSGNTVQAPLHVPLNICGNTVNVVGVLNPAMGNRCGGEGGAGGSHAGGRNADSPGVGSGNTVQAPIDVPVNVCGNSVDVVGVLNPAMGNRCGGEGGAGGSHAGGRTADSPGVGSGNTVQAPIDVPVNVCGNSVDVIGVGNTAAGNECADNGGSGHPGHPGQPGGGHPTQPPGHGTPPPGNPGTPGQPGTPGHPGHHPGTPPAHSGNRTVPTGSHGGIVSPLGSAPVAAAQLAHTGGDLPLGLVLPAGAGSLIAGAVLYRRARATV</sequence>
<evidence type="ECO:0000256" key="7">
    <source>
        <dbReference type="PROSITE-ProRule" id="PRU01232"/>
    </source>
</evidence>
<keyword evidence="2" id="KW-0134">Cell wall</keyword>
<keyword evidence="3" id="KW-0964">Secreted</keyword>
<dbReference type="EMBL" id="CP163441">
    <property type="protein sequence ID" value="XDQ42509.1"/>
    <property type="molecule type" value="Genomic_DNA"/>
</dbReference>
<reference evidence="11" key="1">
    <citation type="submission" date="2024-07" db="EMBL/GenBank/DDBJ databases">
        <authorList>
            <person name="Yu S.T."/>
        </authorList>
    </citation>
    <scope>NUCLEOTIDE SEQUENCE</scope>
    <source>
        <strain evidence="11">R39</strain>
    </source>
</reference>
<comment type="subcellular location">
    <subcellularLocation>
        <location evidence="1">Secreted</location>
        <location evidence="1">Cell wall</location>
    </subcellularLocation>
</comment>
<feature type="chain" id="PRO_5044322576" evidence="9">
    <location>
        <begin position="29"/>
        <end position="307"/>
    </location>
</feature>
<evidence type="ECO:0000256" key="2">
    <source>
        <dbReference type="ARBA" id="ARBA00022512"/>
    </source>
</evidence>
<evidence type="ECO:0000256" key="3">
    <source>
        <dbReference type="ARBA" id="ARBA00022525"/>
    </source>
</evidence>
<organism evidence="11">
    <name type="scientific">Streptomyces sp. R39</name>
    <dbReference type="NCBI Taxonomy" id="3238631"/>
    <lineage>
        <taxon>Bacteria</taxon>
        <taxon>Bacillati</taxon>
        <taxon>Actinomycetota</taxon>
        <taxon>Actinomycetes</taxon>
        <taxon>Kitasatosporales</taxon>
        <taxon>Streptomycetaceae</taxon>
        <taxon>Streptomyces</taxon>
    </lineage>
</organism>
<feature type="region of interest" description="Disordered" evidence="8">
    <location>
        <begin position="189"/>
        <end position="260"/>
    </location>
</feature>
<proteinExistence type="predicted"/>
<keyword evidence="4 9" id="KW-0732">Signal</keyword>
<feature type="compositionally biased region" description="Gly residues" evidence="8">
    <location>
        <begin position="193"/>
        <end position="208"/>
    </location>
</feature>
<accession>A0AB39QJC6</accession>
<evidence type="ECO:0000256" key="6">
    <source>
        <dbReference type="ARBA" id="ARBA00023087"/>
    </source>
</evidence>
<dbReference type="InterPro" id="IPR005528">
    <property type="entry name" value="ChpA-H"/>
</dbReference>
<evidence type="ECO:0000256" key="5">
    <source>
        <dbReference type="ARBA" id="ARBA00022889"/>
    </source>
</evidence>
<feature type="domain" description="Chaplin" evidence="10">
    <location>
        <begin position="95"/>
        <end position="135"/>
    </location>
</feature>
<dbReference type="AlphaFoldDB" id="A0AB39QJC6"/>
<feature type="region of interest" description="Disordered" evidence="8">
    <location>
        <begin position="137"/>
        <end position="160"/>
    </location>
</feature>
<evidence type="ECO:0000256" key="4">
    <source>
        <dbReference type="ARBA" id="ARBA00022729"/>
    </source>
</evidence>
<feature type="domain" description="Chaplin" evidence="10">
    <location>
        <begin position="39"/>
        <end position="79"/>
    </location>
</feature>